<dbReference type="SUPFAM" id="SSF52833">
    <property type="entry name" value="Thioredoxin-like"/>
    <property type="match status" value="1"/>
</dbReference>
<organism evidence="1 2">
    <name type="scientific">Nonomuraea jabiensis</name>
    <dbReference type="NCBI Taxonomy" id="882448"/>
    <lineage>
        <taxon>Bacteria</taxon>
        <taxon>Bacillati</taxon>
        <taxon>Actinomycetota</taxon>
        <taxon>Actinomycetes</taxon>
        <taxon>Streptosporangiales</taxon>
        <taxon>Streptosporangiaceae</taxon>
        <taxon>Nonomuraea</taxon>
    </lineage>
</organism>
<dbReference type="RefSeq" id="WP_185070124.1">
    <property type="nucleotide sequence ID" value="NZ_JACHMB010000001.1"/>
</dbReference>
<dbReference type="AlphaFoldDB" id="A0A7W9LAH8"/>
<dbReference type="EMBL" id="JACHMB010000001">
    <property type="protein sequence ID" value="MBB5776636.1"/>
    <property type="molecule type" value="Genomic_DNA"/>
</dbReference>
<sequence>MPFLIVAVVLVGLLCLLDLVLTLGVLRRLREHTAELERLAGTSTLMPYDPRVLVGRTLPQDVAGARLVGFFDVGCDTCHERAPQFAARAKGQSALAVVSGAADEAADLVEVVGGVASVVTGEDALRIVQALDIHAFPTFLRADQDGRVVAADTDLTDLVAMAPAR</sequence>
<dbReference type="InterPro" id="IPR036249">
    <property type="entry name" value="Thioredoxin-like_sf"/>
</dbReference>
<evidence type="ECO:0000313" key="1">
    <source>
        <dbReference type="EMBL" id="MBB5776636.1"/>
    </source>
</evidence>
<dbReference type="Proteomes" id="UP000579153">
    <property type="component" value="Unassembled WGS sequence"/>
</dbReference>
<proteinExistence type="predicted"/>
<accession>A0A7W9LAH8</accession>
<keyword evidence="2" id="KW-1185">Reference proteome</keyword>
<gene>
    <name evidence="1" type="ORF">HD596_003392</name>
</gene>
<protein>
    <recommendedName>
        <fullName evidence="3">Thioredoxin domain-containing protein</fullName>
    </recommendedName>
</protein>
<name>A0A7W9LAH8_9ACTN</name>
<comment type="caution">
    <text evidence="1">The sequence shown here is derived from an EMBL/GenBank/DDBJ whole genome shotgun (WGS) entry which is preliminary data.</text>
</comment>
<evidence type="ECO:0008006" key="3">
    <source>
        <dbReference type="Google" id="ProtNLM"/>
    </source>
</evidence>
<evidence type="ECO:0000313" key="2">
    <source>
        <dbReference type="Proteomes" id="UP000579153"/>
    </source>
</evidence>
<reference evidence="1 2" key="1">
    <citation type="submission" date="2020-08" db="EMBL/GenBank/DDBJ databases">
        <title>Sequencing the genomes of 1000 actinobacteria strains.</title>
        <authorList>
            <person name="Klenk H.-P."/>
        </authorList>
    </citation>
    <scope>NUCLEOTIDE SEQUENCE [LARGE SCALE GENOMIC DNA]</scope>
    <source>
        <strain evidence="1 2">DSM 45507</strain>
    </source>
</reference>